<keyword evidence="3" id="KW-0597">Phosphoprotein</keyword>
<keyword evidence="2" id="KW-0488">Methylation</keyword>
<dbReference type="SMART" id="SM01261">
    <property type="entry name" value="Thymopoietin"/>
    <property type="match status" value="1"/>
</dbReference>
<feature type="region of interest" description="Disordered" evidence="6">
    <location>
        <begin position="51"/>
        <end position="86"/>
    </location>
</feature>
<feature type="domain" description="LEM" evidence="8">
    <location>
        <begin position="91"/>
        <end position="135"/>
    </location>
</feature>
<dbReference type="InParanoid" id="A0A6P8IGT1"/>
<dbReference type="Proteomes" id="UP000515163">
    <property type="component" value="Unplaced"/>
</dbReference>
<evidence type="ECO:0000256" key="2">
    <source>
        <dbReference type="ARBA" id="ARBA00022481"/>
    </source>
</evidence>
<evidence type="ECO:0000259" key="9">
    <source>
        <dbReference type="PROSITE" id="PS50955"/>
    </source>
</evidence>
<feature type="compositionally biased region" description="Low complexity" evidence="6">
    <location>
        <begin position="248"/>
        <end position="263"/>
    </location>
</feature>
<evidence type="ECO:0000256" key="1">
    <source>
        <dbReference type="ARBA" id="ARBA00007744"/>
    </source>
</evidence>
<evidence type="ECO:0000256" key="7">
    <source>
        <dbReference type="SAM" id="Phobius"/>
    </source>
</evidence>
<dbReference type="CDD" id="cd12935">
    <property type="entry name" value="LEM_like"/>
    <property type="match status" value="1"/>
</dbReference>
<name>A0A6P8IGT1_ACTTE</name>
<proteinExistence type="inferred from homology"/>
<gene>
    <name evidence="11" type="primary">LOC116301086</name>
</gene>
<dbReference type="Pfam" id="PF08198">
    <property type="entry name" value="Thymopoietin"/>
    <property type="match status" value="1"/>
</dbReference>
<feature type="transmembrane region" description="Helical" evidence="7">
    <location>
        <begin position="269"/>
        <end position="291"/>
    </location>
</feature>
<keyword evidence="7" id="KW-0472">Membrane</keyword>
<evidence type="ECO:0000259" key="8">
    <source>
        <dbReference type="PROSITE" id="PS50954"/>
    </source>
</evidence>
<dbReference type="CDD" id="cd12934">
    <property type="entry name" value="LEM"/>
    <property type="match status" value="1"/>
</dbReference>
<dbReference type="FunFam" id="1.10.720.40:FF:000001">
    <property type="entry name" value="LEM domain containing 2, isoform CRA_a"/>
    <property type="match status" value="2"/>
</dbReference>
<dbReference type="InterPro" id="IPR013146">
    <property type="entry name" value="LEM-like_dom"/>
</dbReference>
<feature type="compositionally biased region" description="Basic and acidic residues" evidence="6">
    <location>
        <begin position="166"/>
        <end position="188"/>
    </location>
</feature>
<evidence type="ECO:0000256" key="3">
    <source>
        <dbReference type="ARBA" id="ARBA00022553"/>
    </source>
</evidence>
<dbReference type="GO" id="GO:0005635">
    <property type="term" value="C:nuclear envelope"/>
    <property type="evidence" value="ECO:0007669"/>
    <property type="project" value="UniProtKB-ARBA"/>
</dbReference>
<dbReference type="InterPro" id="IPR011015">
    <property type="entry name" value="LEM/LEM-like_dom_sf"/>
</dbReference>
<reference evidence="11" key="1">
    <citation type="submission" date="2025-08" db="UniProtKB">
        <authorList>
            <consortium name="RefSeq"/>
        </authorList>
    </citation>
    <scope>IDENTIFICATION</scope>
    <source>
        <tissue evidence="11">Tentacle</tissue>
    </source>
</reference>
<dbReference type="AlphaFoldDB" id="A0A6P8IGT1"/>
<feature type="compositionally biased region" description="Basic and acidic residues" evidence="6">
    <location>
        <begin position="200"/>
        <end position="247"/>
    </location>
</feature>
<dbReference type="PROSITE" id="PS50954">
    <property type="entry name" value="LEM"/>
    <property type="match status" value="1"/>
</dbReference>
<feature type="domain" description="LEM-like" evidence="9">
    <location>
        <begin position="5"/>
        <end position="48"/>
    </location>
</feature>
<dbReference type="KEGG" id="aten:116301086"/>
<evidence type="ECO:0000256" key="5">
    <source>
        <dbReference type="ARBA" id="ARBA00023125"/>
    </source>
</evidence>
<keyword evidence="4" id="KW-0007">Acetylation</keyword>
<evidence type="ECO:0000256" key="6">
    <source>
        <dbReference type="SAM" id="MobiDB-lite"/>
    </source>
</evidence>
<dbReference type="InterPro" id="IPR003887">
    <property type="entry name" value="LEM_dom"/>
</dbReference>
<dbReference type="InterPro" id="IPR051656">
    <property type="entry name" value="LEM_domain"/>
</dbReference>
<evidence type="ECO:0000313" key="10">
    <source>
        <dbReference type="Proteomes" id="UP000515163"/>
    </source>
</evidence>
<keyword evidence="10" id="KW-1185">Reference proteome</keyword>
<accession>A0A6P8IGT1</accession>
<evidence type="ECO:0000313" key="11">
    <source>
        <dbReference type="RefSeq" id="XP_031565946.1"/>
    </source>
</evidence>
<dbReference type="PROSITE" id="PS50955">
    <property type="entry name" value="LEM_LIKE"/>
    <property type="match status" value="1"/>
</dbReference>
<dbReference type="Pfam" id="PF03020">
    <property type="entry name" value="LEM"/>
    <property type="match status" value="1"/>
</dbReference>
<dbReference type="OrthoDB" id="10072362at2759"/>
<comment type="similarity">
    <text evidence="1">Belongs to the LEM family.</text>
</comment>
<feature type="region of interest" description="Disordered" evidence="6">
    <location>
        <begin position="138"/>
        <end position="263"/>
    </location>
</feature>
<dbReference type="Gene3D" id="1.10.720.40">
    <property type="match status" value="2"/>
</dbReference>
<keyword evidence="7" id="KW-0812">Transmembrane</keyword>
<dbReference type="RefSeq" id="XP_031565946.1">
    <property type="nucleotide sequence ID" value="XM_031710086.1"/>
</dbReference>
<dbReference type="PANTHER" id="PTHR12019">
    <property type="entry name" value="LAMINA-ASSOCIATED POLYPEPTIDE THYMOPOIETIN"/>
    <property type="match status" value="1"/>
</dbReference>
<dbReference type="PANTHER" id="PTHR12019:SF9">
    <property type="entry name" value="THYMOPOIETIN"/>
    <property type="match status" value="1"/>
</dbReference>
<dbReference type="SUPFAM" id="SSF63451">
    <property type="entry name" value="LEM domain"/>
    <property type="match status" value="2"/>
</dbReference>
<dbReference type="GeneID" id="116301086"/>
<organism evidence="10 11">
    <name type="scientific">Actinia tenebrosa</name>
    <name type="common">Australian red waratah sea anemone</name>
    <dbReference type="NCBI Taxonomy" id="6105"/>
    <lineage>
        <taxon>Eukaryota</taxon>
        <taxon>Metazoa</taxon>
        <taxon>Cnidaria</taxon>
        <taxon>Anthozoa</taxon>
        <taxon>Hexacorallia</taxon>
        <taxon>Actiniaria</taxon>
        <taxon>Actiniidae</taxon>
        <taxon>Actinia</taxon>
    </lineage>
</organism>
<dbReference type="SMART" id="SM00540">
    <property type="entry name" value="LEM"/>
    <property type="match status" value="1"/>
</dbReference>
<keyword evidence="5" id="KW-0238">DNA-binding</keyword>
<protein>
    <submittedName>
        <fullName evidence="11">Lamina-associated polypeptide 2-like isoform X1</fullName>
    </submittedName>
</protein>
<evidence type="ECO:0000256" key="4">
    <source>
        <dbReference type="ARBA" id="ARBA00022990"/>
    </source>
</evidence>
<sequence length="306" mass="34744">MPKYLENPSLLTKDQLKSDLKTHGVSLPRGDQRKQVYVDLYLKHLTSQNKSQTNGILGFSSDEEEEDKPSPKKPPQKPQKILIRKPVKGLPYDVNSLSDGDLARQLRSYGQVVGPITETTRPLYQKKLIKLLQDEMKNPASVQPVDKTPKAWEYSDNEDEVPNRTFEVKKEKEDKHVVNIQDDVKVDASPELPPPQLSHPTKERPLPPRESTPKKVIKRETMVSESHMETRKRVFESDKKPLKETTVKKSSSPTTTTKMSGSTKTGASWEWKAVLVVLALITIILLVYYFMEESREKPASITSQTG</sequence>
<keyword evidence="7" id="KW-1133">Transmembrane helix</keyword>
<dbReference type="GO" id="GO:0003677">
    <property type="term" value="F:DNA binding"/>
    <property type="evidence" value="ECO:0007669"/>
    <property type="project" value="UniProtKB-KW"/>
</dbReference>